<dbReference type="AlphaFoldDB" id="A0A9X4J3X9"/>
<dbReference type="Proteomes" id="UP001140973">
    <property type="component" value="Unassembled WGS sequence"/>
</dbReference>
<accession>A0A9X4J3X9</accession>
<comment type="caution">
    <text evidence="2">The sequence shown here is derived from an EMBL/GenBank/DDBJ whole genome shotgun (WGS) entry which is preliminary data.</text>
</comment>
<evidence type="ECO:0000313" key="3">
    <source>
        <dbReference type="Proteomes" id="UP001140973"/>
    </source>
</evidence>
<dbReference type="Pfam" id="PF05523">
    <property type="entry name" value="FdtA"/>
    <property type="match status" value="1"/>
</dbReference>
<reference evidence="2" key="1">
    <citation type="submission" date="2022-02" db="EMBL/GenBank/DDBJ databases">
        <title>Emergence and expansion in Europe of a Vibrio aestuarianus clonal complex pathogenic for oysters.</title>
        <authorList>
            <person name="Mesnil A."/>
            <person name="Travers M.-A."/>
        </authorList>
    </citation>
    <scope>NUCLEOTIDE SEQUENCE</scope>
    <source>
        <strain evidence="2">151-ITT-15-cp-1</strain>
    </source>
</reference>
<proteinExistence type="predicted"/>
<gene>
    <name evidence="2" type="ORF">L9W73_08175</name>
</gene>
<dbReference type="InterPro" id="IPR008894">
    <property type="entry name" value="QdtA_cupin_dom"/>
</dbReference>
<evidence type="ECO:0000259" key="1">
    <source>
        <dbReference type="Pfam" id="PF05523"/>
    </source>
</evidence>
<dbReference type="Gene3D" id="2.60.120.10">
    <property type="entry name" value="Jelly Rolls"/>
    <property type="match status" value="1"/>
</dbReference>
<dbReference type="EMBL" id="JAKNAP010000022">
    <property type="protein sequence ID" value="MDE1357276.1"/>
    <property type="molecule type" value="Genomic_DNA"/>
</dbReference>
<dbReference type="SUPFAM" id="SSF51182">
    <property type="entry name" value="RmlC-like cupins"/>
    <property type="match status" value="1"/>
</dbReference>
<name>A0A9X4J3X9_9VIBR</name>
<dbReference type="CDD" id="cd20292">
    <property type="entry name" value="cupin_QdtA-like"/>
    <property type="match status" value="1"/>
</dbReference>
<feature type="domain" description="Sugar 3,4-ketoisomerase QdtA cupin" evidence="1">
    <location>
        <begin position="5"/>
        <end position="130"/>
    </location>
</feature>
<sequence length="132" mass="15125">MSLINIIDFKSLGDERGSLIALEGNKDIPFDIKRVYYILGTQAGVARGFHAHKELQQVAVCITGQCKFIMDDGRDKQEIIMSSPTQGIIIDKMQWHEMHEFSDDCVLLVLASDYYDEADYIRDYKDFTKLVL</sequence>
<protein>
    <submittedName>
        <fullName evidence="2">FdtA/QdtA family cupin domain-containing protein</fullName>
    </submittedName>
</protein>
<dbReference type="RefSeq" id="WP_274673979.1">
    <property type="nucleotide sequence ID" value="NZ_JAKNAP010000022.1"/>
</dbReference>
<evidence type="ECO:0000313" key="2">
    <source>
        <dbReference type="EMBL" id="MDE1357276.1"/>
    </source>
</evidence>
<dbReference type="InterPro" id="IPR011051">
    <property type="entry name" value="RmlC_Cupin_sf"/>
</dbReference>
<dbReference type="InterPro" id="IPR014710">
    <property type="entry name" value="RmlC-like_jellyroll"/>
</dbReference>
<organism evidence="2 3">
    <name type="scientific">Vibrio aestuarianus</name>
    <dbReference type="NCBI Taxonomy" id="28171"/>
    <lineage>
        <taxon>Bacteria</taxon>
        <taxon>Pseudomonadati</taxon>
        <taxon>Pseudomonadota</taxon>
        <taxon>Gammaproteobacteria</taxon>
        <taxon>Vibrionales</taxon>
        <taxon>Vibrionaceae</taxon>
        <taxon>Vibrio</taxon>
    </lineage>
</organism>